<dbReference type="Proteomes" id="UP000244867">
    <property type="component" value="Unassembled WGS sequence"/>
</dbReference>
<feature type="short sequence motif" description="GXSXG" evidence="2">
    <location>
        <begin position="77"/>
        <end position="81"/>
    </location>
</feature>
<dbReference type="GO" id="GO:0016042">
    <property type="term" value="P:lipid catabolic process"/>
    <property type="evidence" value="ECO:0007669"/>
    <property type="project" value="UniProtKB-UniRule"/>
</dbReference>
<evidence type="ECO:0000313" key="6">
    <source>
        <dbReference type="EMBL" id="PUA82297.1"/>
    </source>
</evidence>
<keyword evidence="4" id="KW-0812">Transmembrane</keyword>
<evidence type="ECO:0000313" key="7">
    <source>
        <dbReference type="Proteomes" id="UP000244867"/>
    </source>
</evidence>
<sequence length="657" mass="70194">MIEGNDPAWPLAPGCHRREAGMGTDDPGAARLRERASYLSTERECDVVMKGGITSGVLYPLAVCELATTYRLRNVGGTSAGAIAAAAAAAAEIGRTSGAPGSGFDGLATLPDWLGSEDHLIGLFQPSARTENLHGLLVRAVSPGPGGLRRTASLVLGLVGYGLRTGRAWLGLLGAVPGVLLLVALLGAEAWESVWGWLGLVVAVVVTLAGLAVGAAYAAVKDAGEALDDNLYGIVTGSQAVAGRESLCDWLADKLDELAGRPRDGTPLTFGDLWDSAPEVVLEMQTTNVTEGRPYRLPEGLGGGFAFDEAEFRRIFPARVVDHLVDVGGERVEGGLVPMPSARDLPVVVATRMSLSFPILISAVPLRAIDQSLAKPDGTGYEPSWFSDGGITSNFPVSFFDALLPSRPTFGITLGEFHPRYPQSDDERCNVWMPRTNQGGQLEWWTRWQGAGLGGVVGFLTAILDAMQNWVDNTQTRVPGYRDRIVHISHNDDEGGMNLAMPPETLARLAERGRQAGRLLLDTYTHGPEEDRVPDPCRPGQTLPRRVVSWENHRWVRLRTSLALLSDAVTDFAEQLTPDYADDLASPFGDAPSYQFTNLDQQALARSLVADLRRIAADIESAEASGANVPLEVGAPRPAPVLRIAPAVRASERDDPA</sequence>
<dbReference type="EMBL" id="PYXZ01000001">
    <property type="protein sequence ID" value="PUA82297.1"/>
    <property type="molecule type" value="Genomic_DNA"/>
</dbReference>
<feature type="transmembrane region" description="Helical" evidence="4">
    <location>
        <begin position="168"/>
        <end position="188"/>
    </location>
</feature>
<evidence type="ECO:0000256" key="4">
    <source>
        <dbReference type="SAM" id="Phobius"/>
    </source>
</evidence>
<gene>
    <name evidence="6" type="ORF">C7S10_00610</name>
</gene>
<evidence type="ECO:0000256" key="1">
    <source>
        <dbReference type="ARBA" id="ARBA00023098"/>
    </source>
</evidence>
<keyword evidence="4" id="KW-1133">Transmembrane helix</keyword>
<comment type="caution">
    <text evidence="6">The sequence shown here is derived from an EMBL/GenBank/DDBJ whole genome shotgun (WGS) entry which is preliminary data.</text>
</comment>
<dbReference type="Gene3D" id="3.40.1090.10">
    <property type="entry name" value="Cytosolic phospholipase A2 catalytic domain"/>
    <property type="match status" value="1"/>
</dbReference>
<keyword evidence="2" id="KW-0442">Lipid degradation</keyword>
<proteinExistence type="predicted"/>
<protein>
    <submittedName>
        <fullName evidence="6">SuhR protein</fullName>
    </submittedName>
</protein>
<feature type="transmembrane region" description="Helical" evidence="4">
    <location>
        <begin position="194"/>
        <end position="220"/>
    </location>
</feature>
<dbReference type="InterPro" id="IPR002641">
    <property type="entry name" value="PNPLA_dom"/>
</dbReference>
<name>A0A2R7Z0Z0_9ACTN</name>
<dbReference type="OrthoDB" id="9770965at2"/>
<dbReference type="GO" id="GO:0016787">
    <property type="term" value="F:hydrolase activity"/>
    <property type="evidence" value="ECO:0007669"/>
    <property type="project" value="UniProtKB-UniRule"/>
</dbReference>
<reference evidence="6 7" key="1">
    <citation type="submission" date="2018-03" db="EMBL/GenBank/DDBJ databases">
        <authorList>
            <person name="Keele B.F."/>
        </authorList>
    </citation>
    <scope>NUCLEOTIDE SEQUENCE [LARGE SCALE GENOMIC DNA]</scope>
    <source>
        <strain evidence="6 7">IB-3</strain>
    </source>
</reference>
<feature type="active site" description="Proton acceptor" evidence="2">
    <location>
        <position position="388"/>
    </location>
</feature>
<evidence type="ECO:0000256" key="2">
    <source>
        <dbReference type="PROSITE-ProRule" id="PRU01161"/>
    </source>
</evidence>
<organism evidence="6 7">
    <name type="scientific">Nocardioides currus</name>
    <dbReference type="NCBI Taxonomy" id="2133958"/>
    <lineage>
        <taxon>Bacteria</taxon>
        <taxon>Bacillati</taxon>
        <taxon>Actinomycetota</taxon>
        <taxon>Actinomycetes</taxon>
        <taxon>Propionibacteriales</taxon>
        <taxon>Nocardioidaceae</taxon>
        <taxon>Nocardioides</taxon>
    </lineage>
</organism>
<keyword evidence="2" id="KW-0378">Hydrolase</keyword>
<comment type="caution">
    <text evidence="2">Lacks conserved residue(s) required for the propagation of feature annotation.</text>
</comment>
<feature type="region of interest" description="Disordered" evidence="3">
    <location>
        <begin position="1"/>
        <end position="27"/>
    </location>
</feature>
<feature type="active site" description="Nucleophile" evidence="2">
    <location>
        <position position="79"/>
    </location>
</feature>
<keyword evidence="7" id="KW-1185">Reference proteome</keyword>
<dbReference type="AlphaFoldDB" id="A0A2R7Z0Z0"/>
<keyword evidence="1 2" id="KW-0443">Lipid metabolism</keyword>
<dbReference type="PROSITE" id="PS51635">
    <property type="entry name" value="PNPLA"/>
    <property type="match status" value="1"/>
</dbReference>
<accession>A0A2R7Z0Z0</accession>
<feature type="domain" description="PNPLA" evidence="5">
    <location>
        <begin position="47"/>
        <end position="401"/>
    </location>
</feature>
<evidence type="ECO:0000259" key="5">
    <source>
        <dbReference type="PROSITE" id="PS51635"/>
    </source>
</evidence>
<feature type="short sequence motif" description="DGA/G" evidence="2">
    <location>
        <begin position="388"/>
        <end position="390"/>
    </location>
</feature>
<evidence type="ECO:0000256" key="3">
    <source>
        <dbReference type="SAM" id="MobiDB-lite"/>
    </source>
</evidence>
<dbReference type="InterPro" id="IPR016035">
    <property type="entry name" value="Acyl_Trfase/lysoPLipase"/>
</dbReference>
<keyword evidence="4" id="KW-0472">Membrane</keyword>
<dbReference type="SUPFAM" id="SSF52151">
    <property type="entry name" value="FabD/lysophospholipase-like"/>
    <property type="match status" value="1"/>
</dbReference>